<feature type="domain" description="HPr" evidence="6">
    <location>
        <begin position="1"/>
        <end position="87"/>
    </location>
</feature>
<dbReference type="SUPFAM" id="SSF55594">
    <property type="entry name" value="HPr-like"/>
    <property type="match status" value="1"/>
</dbReference>
<sequence length="87" mass="9621">MEKTVKILNESGLHARPASVFVKTASQFKSDIKIEFNGNILNAKSIMNLMSLGLKKDDEIKLIIDGPDAEEAMEALVKLIESKFNEA</sequence>
<dbReference type="InterPro" id="IPR035895">
    <property type="entry name" value="HPr-like_sf"/>
</dbReference>
<evidence type="ECO:0000256" key="2">
    <source>
        <dbReference type="ARBA" id="ARBA00004496"/>
    </source>
</evidence>
<dbReference type="Pfam" id="PF00381">
    <property type="entry name" value="PTS-HPr"/>
    <property type="match status" value="1"/>
</dbReference>
<protein>
    <recommendedName>
        <fullName evidence="3">Phosphocarrier protein HPr</fullName>
    </recommendedName>
</protein>
<evidence type="ECO:0000313" key="7">
    <source>
        <dbReference type="EMBL" id="QIB27223.1"/>
    </source>
</evidence>
<evidence type="ECO:0000256" key="5">
    <source>
        <dbReference type="ARBA" id="ARBA00022683"/>
    </source>
</evidence>
<dbReference type="RefSeq" id="WP_163235088.1">
    <property type="nucleotide sequence ID" value="NZ_CP048617.1"/>
</dbReference>
<evidence type="ECO:0000313" key="8">
    <source>
        <dbReference type="Proteomes" id="UP000464452"/>
    </source>
</evidence>
<evidence type="ECO:0000256" key="3">
    <source>
        <dbReference type="ARBA" id="ARBA00020422"/>
    </source>
</evidence>
<reference evidence="7 8" key="1">
    <citation type="submission" date="2020-02" db="EMBL/GenBank/DDBJ databases">
        <title>Thermophilic hydrogen producing bacteria, Caloranaerobacter azorensis.</title>
        <authorList>
            <person name="Baek K."/>
        </authorList>
    </citation>
    <scope>NUCLEOTIDE SEQUENCE [LARGE SCALE GENOMIC DNA]</scope>
    <source>
        <strain evidence="7 8">T3-1</strain>
    </source>
</reference>
<dbReference type="PROSITE" id="PS00369">
    <property type="entry name" value="PTS_HPR_HIS"/>
    <property type="match status" value="1"/>
</dbReference>
<dbReference type="KEGG" id="cazo:G3A45_07960"/>
<evidence type="ECO:0000259" key="6">
    <source>
        <dbReference type="PROSITE" id="PS51350"/>
    </source>
</evidence>
<keyword evidence="4" id="KW-0963">Cytoplasm</keyword>
<dbReference type="GO" id="GO:0005737">
    <property type="term" value="C:cytoplasm"/>
    <property type="evidence" value="ECO:0007669"/>
    <property type="project" value="UniProtKB-SubCell"/>
</dbReference>
<dbReference type="PROSITE" id="PS51350">
    <property type="entry name" value="PTS_HPR_DOM"/>
    <property type="match status" value="1"/>
</dbReference>
<accession>A0A6P1YEM0</accession>
<comment type="subcellular location">
    <subcellularLocation>
        <location evidence="2">Cytoplasm</location>
    </subcellularLocation>
</comment>
<evidence type="ECO:0000256" key="1">
    <source>
        <dbReference type="ARBA" id="ARBA00003681"/>
    </source>
</evidence>
<dbReference type="AlphaFoldDB" id="A0A6P1YEM0"/>
<name>A0A6P1YEM0_9FIRM</name>
<dbReference type="PANTHER" id="PTHR33705">
    <property type="entry name" value="PHOSPHOCARRIER PROTEIN HPR"/>
    <property type="match status" value="1"/>
</dbReference>
<comment type="function">
    <text evidence="1">General (non sugar-specific) component of the phosphoenolpyruvate-dependent sugar phosphotransferase system (sugar PTS). This major carbohydrate active-transport system catalyzes the phosphorylation of incoming sugar substrates concomitantly with their translocation across the cell membrane. The phosphoryl group from phosphoenolpyruvate (PEP) is transferred to the phosphoryl carrier protein HPr by enzyme I. Phospho-HPr then transfers it to the PTS EIIA domain.</text>
</comment>
<dbReference type="CDD" id="cd00367">
    <property type="entry name" value="PTS-HPr_like"/>
    <property type="match status" value="1"/>
</dbReference>
<dbReference type="InterPro" id="IPR000032">
    <property type="entry name" value="HPr-like"/>
</dbReference>
<gene>
    <name evidence="7" type="ORF">G3A45_07960</name>
</gene>
<dbReference type="NCBIfam" id="TIGR01003">
    <property type="entry name" value="PTS_HPr_family"/>
    <property type="match status" value="1"/>
</dbReference>
<evidence type="ECO:0000256" key="4">
    <source>
        <dbReference type="ARBA" id="ARBA00022490"/>
    </source>
</evidence>
<organism evidence="7 8">
    <name type="scientific">Caloranaerobacter azorensis</name>
    <dbReference type="NCBI Taxonomy" id="116090"/>
    <lineage>
        <taxon>Bacteria</taxon>
        <taxon>Bacillati</taxon>
        <taxon>Bacillota</taxon>
        <taxon>Tissierellia</taxon>
        <taxon>Tissierellales</taxon>
        <taxon>Thermohalobacteraceae</taxon>
        <taxon>Caloranaerobacter</taxon>
    </lineage>
</organism>
<dbReference type="PANTHER" id="PTHR33705:SF2">
    <property type="entry name" value="PHOSPHOCARRIER PROTEIN NPR"/>
    <property type="match status" value="1"/>
</dbReference>
<dbReference type="EMBL" id="CP048617">
    <property type="protein sequence ID" value="QIB27223.1"/>
    <property type="molecule type" value="Genomic_DNA"/>
</dbReference>
<dbReference type="Proteomes" id="UP000464452">
    <property type="component" value="Chromosome"/>
</dbReference>
<proteinExistence type="predicted"/>
<keyword evidence="5" id="KW-0598">Phosphotransferase system</keyword>
<dbReference type="GO" id="GO:0009401">
    <property type="term" value="P:phosphoenolpyruvate-dependent sugar phosphotransferase system"/>
    <property type="evidence" value="ECO:0007669"/>
    <property type="project" value="UniProtKB-KW"/>
</dbReference>
<dbReference type="InterPro" id="IPR050399">
    <property type="entry name" value="HPr"/>
</dbReference>
<dbReference type="Gene3D" id="3.30.1340.10">
    <property type="entry name" value="HPr-like"/>
    <property type="match status" value="1"/>
</dbReference>
<dbReference type="PRINTS" id="PR00107">
    <property type="entry name" value="PHOSPHOCPHPR"/>
</dbReference>
<dbReference type="InterPro" id="IPR001020">
    <property type="entry name" value="PTS_HPr_His_P_site"/>
</dbReference>